<evidence type="ECO:0000256" key="1">
    <source>
        <dbReference type="ARBA" id="ARBA00001954"/>
    </source>
</evidence>
<dbReference type="Pfam" id="PF13532">
    <property type="entry name" value="2OG-FeII_Oxy_2"/>
    <property type="match status" value="1"/>
</dbReference>
<organism evidence="7 8">
    <name type="scientific">Tegillarca granosa</name>
    <name type="common">Malaysian cockle</name>
    <name type="synonym">Anadara granosa</name>
    <dbReference type="NCBI Taxonomy" id="220873"/>
    <lineage>
        <taxon>Eukaryota</taxon>
        <taxon>Metazoa</taxon>
        <taxon>Spiralia</taxon>
        <taxon>Lophotrochozoa</taxon>
        <taxon>Mollusca</taxon>
        <taxon>Bivalvia</taxon>
        <taxon>Autobranchia</taxon>
        <taxon>Pteriomorphia</taxon>
        <taxon>Arcoida</taxon>
        <taxon>Arcoidea</taxon>
        <taxon>Arcidae</taxon>
        <taxon>Tegillarca</taxon>
    </lineage>
</organism>
<name>A0ABQ9ESM6_TEGGR</name>
<evidence type="ECO:0000256" key="5">
    <source>
        <dbReference type="ARBA" id="ARBA00023004"/>
    </source>
</evidence>
<sequence length="281" mass="32092">HVKTLTLSDHAIPSAYGLKPVKEWNVYSLPQCPVSHSKIIYVAIEEKKLKYTNQSSFMFITNPFQDGYHTYWLKRCVCDYPDKPNITNLDPHICREDIGNLWKYSQKSSRNDVTSKETIGFHNFTSEAAIVNYYHMNSTLAGHTDHSEFDHTAPLISISFGQDAIFLLGGETKATKPLAMFLHSGDICVMSGQSRLCYHAIPRILQADKSRLAVTFDEDVTKFCNTNLQETDKQEKFEENEELQCVDINSLFLFQYLNSTRINVNVRQVLRPGGEFPASYT</sequence>
<dbReference type="Proteomes" id="UP001217089">
    <property type="component" value="Unassembled WGS sequence"/>
</dbReference>
<evidence type="ECO:0000313" key="8">
    <source>
        <dbReference type="Proteomes" id="UP001217089"/>
    </source>
</evidence>
<keyword evidence="2" id="KW-0479">Metal-binding</keyword>
<evidence type="ECO:0000259" key="6">
    <source>
        <dbReference type="PROSITE" id="PS51471"/>
    </source>
</evidence>
<gene>
    <name evidence="7" type="ORF">KUTeg_013071</name>
</gene>
<comment type="cofactor">
    <cofactor evidence="1">
        <name>Fe(2+)</name>
        <dbReference type="ChEBI" id="CHEBI:29033"/>
    </cofactor>
</comment>
<dbReference type="SUPFAM" id="SSF51197">
    <property type="entry name" value="Clavaminate synthase-like"/>
    <property type="match status" value="1"/>
</dbReference>
<accession>A0ABQ9ESM6</accession>
<dbReference type="Gene3D" id="2.60.120.590">
    <property type="entry name" value="Alpha-ketoglutarate-dependent dioxygenase AlkB-like"/>
    <property type="match status" value="1"/>
</dbReference>
<protein>
    <recommendedName>
        <fullName evidence="6">Fe2OG dioxygenase domain-containing protein</fullName>
    </recommendedName>
</protein>
<dbReference type="PANTHER" id="PTHR16557">
    <property type="entry name" value="ALKYLATED DNA REPAIR PROTEIN ALKB-RELATED"/>
    <property type="match status" value="1"/>
</dbReference>
<dbReference type="EMBL" id="JARBDR010000657">
    <property type="protein sequence ID" value="KAJ8308197.1"/>
    <property type="molecule type" value="Genomic_DNA"/>
</dbReference>
<keyword evidence="5" id="KW-0408">Iron</keyword>
<proteinExistence type="predicted"/>
<feature type="non-terminal residue" evidence="7">
    <location>
        <position position="1"/>
    </location>
</feature>
<dbReference type="InterPro" id="IPR005123">
    <property type="entry name" value="Oxoglu/Fe-dep_dioxygenase_dom"/>
</dbReference>
<keyword evidence="4" id="KW-0560">Oxidoreductase</keyword>
<feature type="domain" description="Fe2OG dioxygenase" evidence="6">
    <location>
        <begin position="125"/>
        <end position="226"/>
    </location>
</feature>
<dbReference type="InterPro" id="IPR004574">
    <property type="entry name" value="Alkb"/>
</dbReference>
<reference evidence="7 8" key="1">
    <citation type="submission" date="2022-12" db="EMBL/GenBank/DDBJ databases">
        <title>Chromosome-level genome of Tegillarca granosa.</title>
        <authorList>
            <person name="Kim J."/>
        </authorList>
    </citation>
    <scope>NUCLEOTIDE SEQUENCE [LARGE SCALE GENOMIC DNA]</scope>
    <source>
        <strain evidence="7">Teg-2019</strain>
        <tissue evidence="7">Adductor muscle</tissue>
    </source>
</reference>
<dbReference type="PANTHER" id="PTHR16557:SF2">
    <property type="entry name" value="NUCLEIC ACID DIOXYGENASE ALKBH1"/>
    <property type="match status" value="1"/>
</dbReference>
<evidence type="ECO:0000256" key="2">
    <source>
        <dbReference type="ARBA" id="ARBA00022723"/>
    </source>
</evidence>
<evidence type="ECO:0000256" key="4">
    <source>
        <dbReference type="ARBA" id="ARBA00023002"/>
    </source>
</evidence>
<dbReference type="PROSITE" id="PS51471">
    <property type="entry name" value="FE2OG_OXY"/>
    <property type="match status" value="1"/>
</dbReference>
<evidence type="ECO:0000313" key="7">
    <source>
        <dbReference type="EMBL" id="KAJ8308197.1"/>
    </source>
</evidence>
<comment type="caution">
    <text evidence="7">The sequence shown here is derived from an EMBL/GenBank/DDBJ whole genome shotgun (WGS) entry which is preliminary data.</text>
</comment>
<dbReference type="InterPro" id="IPR037151">
    <property type="entry name" value="AlkB-like_sf"/>
</dbReference>
<evidence type="ECO:0000256" key="3">
    <source>
        <dbReference type="ARBA" id="ARBA00022964"/>
    </source>
</evidence>
<dbReference type="InterPro" id="IPR027450">
    <property type="entry name" value="AlkB-like"/>
</dbReference>
<keyword evidence="3" id="KW-0223">Dioxygenase</keyword>
<keyword evidence="8" id="KW-1185">Reference proteome</keyword>